<dbReference type="Gene3D" id="3.40.190.10">
    <property type="entry name" value="Periplasmic binding protein-like II"/>
    <property type="match status" value="2"/>
</dbReference>
<dbReference type="PROSITE" id="PS51257">
    <property type="entry name" value="PROKAR_LIPOPROTEIN"/>
    <property type="match status" value="1"/>
</dbReference>
<evidence type="ECO:0000259" key="4">
    <source>
        <dbReference type="SMART" id="SM00062"/>
    </source>
</evidence>
<proteinExistence type="predicted"/>
<evidence type="ECO:0000256" key="2">
    <source>
        <dbReference type="SAM" id="MobiDB-lite"/>
    </source>
</evidence>
<feature type="region of interest" description="Disordered" evidence="2">
    <location>
        <begin position="29"/>
        <end position="55"/>
    </location>
</feature>
<organism evidence="5 6">
    <name type="scientific">Anaerocolumna sedimenticola</name>
    <dbReference type="NCBI Taxonomy" id="2696063"/>
    <lineage>
        <taxon>Bacteria</taxon>
        <taxon>Bacillati</taxon>
        <taxon>Bacillota</taxon>
        <taxon>Clostridia</taxon>
        <taxon>Lachnospirales</taxon>
        <taxon>Lachnospiraceae</taxon>
        <taxon>Anaerocolumna</taxon>
    </lineage>
</organism>
<reference evidence="5 6" key="1">
    <citation type="submission" date="2020-01" db="EMBL/GenBank/DDBJ databases">
        <title>Genome analysis of Anaerocolumna sp. CBA3638.</title>
        <authorList>
            <person name="Kim J."/>
            <person name="Roh S.W."/>
        </authorList>
    </citation>
    <scope>NUCLEOTIDE SEQUENCE [LARGE SCALE GENOMIC DNA]</scope>
    <source>
        <strain evidence="5 6">CBA3638</strain>
    </source>
</reference>
<dbReference type="KEGG" id="anr:Ana3638_02660"/>
<dbReference type="EMBL" id="CP048000">
    <property type="protein sequence ID" value="QHQ59840.1"/>
    <property type="molecule type" value="Genomic_DNA"/>
</dbReference>
<evidence type="ECO:0000313" key="6">
    <source>
        <dbReference type="Proteomes" id="UP000464314"/>
    </source>
</evidence>
<evidence type="ECO:0000256" key="3">
    <source>
        <dbReference type="SAM" id="SignalP"/>
    </source>
</evidence>
<dbReference type="Pfam" id="PF00497">
    <property type="entry name" value="SBP_bac_3"/>
    <property type="match status" value="1"/>
</dbReference>
<accession>A0A6P1TF78</accession>
<feature type="chain" id="PRO_5038853166" evidence="3">
    <location>
        <begin position="21"/>
        <end position="311"/>
    </location>
</feature>
<keyword evidence="6" id="KW-1185">Reference proteome</keyword>
<dbReference type="AlphaFoldDB" id="A0A6P1TF78"/>
<dbReference type="InterPro" id="IPR001638">
    <property type="entry name" value="Solute-binding_3/MltF_N"/>
</dbReference>
<dbReference type="SMART" id="SM00062">
    <property type="entry name" value="PBPb"/>
    <property type="match status" value="1"/>
</dbReference>
<evidence type="ECO:0000313" key="5">
    <source>
        <dbReference type="EMBL" id="QHQ59840.1"/>
    </source>
</evidence>
<protein>
    <submittedName>
        <fullName evidence="5">Transporter substrate-binding domain-containing protein</fullName>
    </submittedName>
</protein>
<evidence type="ECO:0000256" key="1">
    <source>
        <dbReference type="ARBA" id="ARBA00022729"/>
    </source>
</evidence>
<feature type="domain" description="Solute-binding protein family 3/N-terminal" evidence="4">
    <location>
        <begin position="59"/>
        <end position="296"/>
    </location>
</feature>
<dbReference type="SUPFAM" id="SSF53850">
    <property type="entry name" value="Periplasmic binding protein-like II"/>
    <property type="match status" value="1"/>
</dbReference>
<name>A0A6P1TF78_9FIRM</name>
<dbReference type="RefSeq" id="WP_161836676.1">
    <property type="nucleotide sequence ID" value="NZ_CP048000.1"/>
</dbReference>
<sequence>MRRKMISLMLCLTIMFSLLTGCGTKTNTASTDTTDVTSSNDTKSKAAQNGDTESGEKQVLRVGMECAYAPFNWTQSEQNISNGDKAVPIFGTSDYAYGYDVLLAKKLADQMGMELEIHKVDWSSIVLGMNSGDYDAIIAGMGYTKEREQSVDFTDPYYIRNNVIIVKKDGPYANAKTLSDFKGASSTTQIGTIWEQYVPQIPDVKQLTYYETTSEVVMAVSTGTADCAVLDEPTAMSATMSNPDLIYIKFDEANGFTVPEGQSLNVCIAVKEGDTELQKKLDDALDAIGWNEQSMNALMDLAATLQPLSNN</sequence>
<feature type="signal peptide" evidence="3">
    <location>
        <begin position="1"/>
        <end position="20"/>
    </location>
</feature>
<feature type="compositionally biased region" description="Low complexity" evidence="2">
    <location>
        <begin position="29"/>
        <end position="41"/>
    </location>
</feature>
<dbReference type="Proteomes" id="UP000464314">
    <property type="component" value="Chromosome"/>
</dbReference>
<gene>
    <name evidence="5" type="ORF">Ana3638_02660</name>
</gene>
<dbReference type="PANTHER" id="PTHR35936">
    <property type="entry name" value="MEMBRANE-BOUND LYTIC MUREIN TRANSGLYCOSYLASE F"/>
    <property type="match status" value="1"/>
</dbReference>
<keyword evidence="1 3" id="KW-0732">Signal</keyword>
<dbReference type="PANTHER" id="PTHR35936:SF17">
    <property type="entry name" value="ARGININE-BINDING EXTRACELLULAR PROTEIN ARTP"/>
    <property type="match status" value="1"/>
</dbReference>